<dbReference type="GO" id="GO:0019825">
    <property type="term" value="F:oxygen binding"/>
    <property type="evidence" value="ECO:0007669"/>
    <property type="project" value="InterPro"/>
</dbReference>
<accession>A0A5Q2RH85</accession>
<dbReference type="CDD" id="cd08916">
    <property type="entry name" value="TrHb3_P"/>
    <property type="match status" value="1"/>
</dbReference>
<dbReference type="AlphaFoldDB" id="A0A5Q2RH85"/>
<dbReference type="EMBL" id="CP045851">
    <property type="protein sequence ID" value="QGG93676.1"/>
    <property type="molecule type" value="Genomic_DNA"/>
</dbReference>
<proteinExistence type="predicted"/>
<name>A0A5Q2RH85_9ACTN</name>
<dbReference type="RefSeq" id="WP_153757782.1">
    <property type="nucleotide sequence ID" value="NZ_CP045851.1"/>
</dbReference>
<dbReference type="SUPFAM" id="SSF46458">
    <property type="entry name" value="Globin-like"/>
    <property type="match status" value="1"/>
</dbReference>
<organism evidence="1 2">
    <name type="scientific">Actinomarinicola tropica</name>
    <dbReference type="NCBI Taxonomy" id="2789776"/>
    <lineage>
        <taxon>Bacteria</taxon>
        <taxon>Bacillati</taxon>
        <taxon>Actinomycetota</taxon>
        <taxon>Acidimicrobiia</taxon>
        <taxon>Acidimicrobiales</taxon>
        <taxon>Iamiaceae</taxon>
        <taxon>Actinomarinicola</taxon>
    </lineage>
</organism>
<dbReference type="Proteomes" id="UP000334019">
    <property type="component" value="Chromosome"/>
</dbReference>
<gene>
    <name evidence="1" type="ORF">GH723_00305</name>
</gene>
<keyword evidence="2" id="KW-1185">Reference proteome</keyword>
<reference evidence="1 2" key="1">
    <citation type="submission" date="2019-11" db="EMBL/GenBank/DDBJ databases">
        <authorList>
            <person name="He Y."/>
        </authorList>
    </citation>
    <scope>NUCLEOTIDE SEQUENCE [LARGE SCALE GENOMIC DNA]</scope>
    <source>
        <strain evidence="1 2">SCSIO 58843</strain>
    </source>
</reference>
<sequence length="138" mass="15641">MPDLDTRTQIHDMVVAFYRAVVFDDVLEPVFDEIAEVDWPSHIPRLIDYWCRILLGDPSYAGAMYAAHRHLHERAPLQVEWFDRWHQLFVETVDAGWSGPQAEAAKAHAERSLASLSRRLVDGAWQLDGTRTGAGADA</sequence>
<dbReference type="Gene3D" id="1.10.490.10">
    <property type="entry name" value="Globins"/>
    <property type="match status" value="1"/>
</dbReference>
<evidence type="ECO:0000313" key="1">
    <source>
        <dbReference type="EMBL" id="QGG93676.1"/>
    </source>
</evidence>
<protein>
    <recommendedName>
        <fullName evidence="3">Globin</fullName>
    </recommendedName>
</protein>
<dbReference type="InterPro" id="IPR012292">
    <property type="entry name" value="Globin/Proto"/>
</dbReference>
<evidence type="ECO:0008006" key="3">
    <source>
        <dbReference type="Google" id="ProtNLM"/>
    </source>
</evidence>
<dbReference type="KEGG" id="atq:GH723_00305"/>
<evidence type="ECO:0000313" key="2">
    <source>
        <dbReference type="Proteomes" id="UP000334019"/>
    </source>
</evidence>
<dbReference type="InterPro" id="IPR009050">
    <property type="entry name" value="Globin-like_sf"/>
</dbReference>
<dbReference type="GO" id="GO:0020037">
    <property type="term" value="F:heme binding"/>
    <property type="evidence" value="ECO:0007669"/>
    <property type="project" value="InterPro"/>
</dbReference>